<dbReference type="Proteomes" id="UP000192569">
    <property type="component" value="Chromosome I"/>
</dbReference>
<reference evidence="4 5" key="1">
    <citation type="submission" date="2017-04" db="EMBL/GenBank/DDBJ databases">
        <authorList>
            <person name="Afonso C.L."/>
            <person name="Miller P.J."/>
            <person name="Scott M.A."/>
            <person name="Spackman E."/>
            <person name="Goraichik I."/>
            <person name="Dimitrov K.M."/>
            <person name="Suarez D.L."/>
            <person name="Swayne D.E."/>
        </authorList>
    </citation>
    <scope>NUCLEOTIDE SEQUENCE [LARGE SCALE GENOMIC DNA]</scope>
    <source>
        <strain evidence="4 5">ToBE</strain>
    </source>
</reference>
<dbReference type="InterPro" id="IPR013222">
    <property type="entry name" value="Glyco_hyd_98_carb-bd"/>
</dbReference>
<dbReference type="InterPro" id="IPR014717">
    <property type="entry name" value="Transl_elong_EF1B/ribsomal_bS6"/>
</dbReference>
<dbReference type="STRING" id="698762.SAMN00808754_2438"/>
<dbReference type="SMART" id="SM00776">
    <property type="entry name" value="NPCBM"/>
    <property type="match status" value="1"/>
</dbReference>
<sequence>MIWRKHRELSTREKFLLLLLLVVAGLSFVHRVVLRYQLPHYLQVKKELTAESARLAAVQEAALKLPLLKEELAQAEAEMSMAKARLGLTLRDKESFLAAAQPKNEGVRILLFRPLEAEKRGGFNVQPFQVSAEGVYPQVENYLQQLENLPALIQIRDLKLTAKPGSHGEVEASFILDFYELGEKVANEGKAVTLLPLGRSDIFLPPADFNKPSSHNFFSSSKPSSTPSPVVSSSGGTGEGTRLENKGKEDKDQSETLEYTFPARGHGRSRAGAPWLEGIRVLRNVGPFYYPADRAIAIGGRQFEHGIVVDLGKSRLKAEAVLDLQAGYLKLRGFIGVEDGTRNSSGSFILRIIGDERELFTSPPLKPGGYPQYVEINVTGVNRLTIQVEWKEAGPGDYSDLKAALADMFLSTT</sequence>
<dbReference type="GO" id="GO:0043107">
    <property type="term" value="P:type IV pilus-dependent motility"/>
    <property type="evidence" value="ECO:0007669"/>
    <property type="project" value="InterPro"/>
</dbReference>
<feature type="domain" description="Glycosyl hydrolase family 98 putative carbohydrate-binding module" evidence="3">
    <location>
        <begin position="248"/>
        <end position="412"/>
    </location>
</feature>
<name>A0A1W1W0F8_9FIRM</name>
<protein>
    <submittedName>
        <fullName evidence="4">Tfp pilus assembly protein PilO</fullName>
    </submittedName>
</protein>
<dbReference type="Pfam" id="PF08305">
    <property type="entry name" value="NPCBM"/>
    <property type="match status" value="1"/>
</dbReference>
<dbReference type="OrthoDB" id="1721657at2"/>
<evidence type="ECO:0000256" key="1">
    <source>
        <dbReference type="SAM" id="Coils"/>
    </source>
</evidence>
<feature type="compositionally biased region" description="Low complexity" evidence="2">
    <location>
        <begin position="215"/>
        <end position="234"/>
    </location>
</feature>
<feature type="compositionally biased region" description="Basic and acidic residues" evidence="2">
    <location>
        <begin position="241"/>
        <end position="254"/>
    </location>
</feature>
<accession>A0A1W1W0F8</accession>
<feature type="region of interest" description="Disordered" evidence="2">
    <location>
        <begin position="215"/>
        <end position="255"/>
    </location>
</feature>
<gene>
    <name evidence="4" type="ORF">SAMN00808754_2438</name>
</gene>
<keyword evidence="5" id="KW-1185">Reference proteome</keyword>
<organism evidence="4 5">
    <name type="scientific">Thermanaeromonas toyohensis ToBE</name>
    <dbReference type="NCBI Taxonomy" id="698762"/>
    <lineage>
        <taxon>Bacteria</taxon>
        <taxon>Bacillati</taxon>
        <taxon>Bacillota</taxon>
        <taxon>Clostridia</taxon>
        <taxon>Neomoorellales</taxon>
        <taxon>Neomoorellaceae</taxon>
        <taxon>Thermanaeromonas</taxon>
    </lineage>
</organism>
<feature type="coiled-coil region" evidence="1">
    <location>
        <begin position="58"/>
        <end position="85"/>
    </location>
</feature>
<dbReference type="Gene3D" id="3.30.70.60">
    <property type="match status" value="1"/>
</dbReference>
<proteinExistence type="predicted"/>
<evidence type="ECO:0000313" key="5">
    <source>
        <dbReference type="Proteomes" id="UP000192569"/>
    </source>
</evidence>
<dbReference type="SUPFAM" id="SSF49785">
    <property type="entry name" value="Galactose-binding domain-like"/>
    <property type="match status" value="1"/>
</dbReference>
<dbReference type="InterPro" id="IPR008979">
    <property type="entry name" value="Galactose-bd-like_sf"/>
</dbReference>
<dbReference type="InterPro" id="IPR038637">
    <property type="entry name" value="NPCBM_sf"/>
</dbReference>
<keyword evidence="1" id="KW-0175">Coiled coil</keyword>
<dbReference type="InterPro" id="IPR007445">
    <property type="entry name" value="PilO"/>
</dbReference>
<dbReference type="Pfam" id="PF04350">
    <property type="entry name" value="PilO"/>
    <property type="match status" value="1"/>
</dbReference>
<dbReference type="AlphaFoldDB" id="A0A1W1W0F8"/>
<dbReference type="GO" id="GO:0043683">
    <property type="term" value="P:type IV pilus assembly"/>
    <property type="evidence" value="ECO:0007669"/>
    <property type="project" value="InterPro"/>
</dbReference>
<dbReference type="RefSeq" id="WP_084665982.1">
    <property type="nucleotide sequence ID" value="NZ_LT838272.1"/>
</dbReference>
<evidence type="ECO:0000313" key="4">
    <source>
        <dbReference type="EMBL" id="SMB98604.1"/>
    </source>
</evidence>
<dbReference type="EMBL" id="LT838272">
    <property type="protein sequence ID" value="SMB98604.1"/>
    <property type="molecule type" value="Genomic_DNA"/>
</dbReference>
<dbReference type="Gene3D" id="2.60.120.1060">
    <property type="entry name" value="NPCBM/NEW2 domain"/>
    <property type="match status" value="1"/>
</dbReference>
<evidence type="ECO:0000256" key="2">
    <source>
        <dbReference type="SAM" id="MobiDB-lite"/>
    </source>
</evidence>
<evidence type="ECO:0000259" key="3">
    <source>
        <dbReference type="SMART" id="SM00776"/>
    </source>
</evidence>